<dbReference type="InterPro" id="IPR001279">
    <property type="entry name" value="Metallo-B-lactamas"/>
</dbReference>
<dbReference type="Gene3D" id="3.60.15.10">
    <property type="entry name" value="Ribonuclease Z/Hydroxyacylglutathione hydrolase-like"/>
    <property type="match status" value="1"/>
</dbReference>
<keyword evidence="2" id="KW-0378">Hydrolase</keyword>
<dbReference type="RefSeq" id="WP_100708183.1">
    <property type="nucleotide sequence ID" value="NZ_NPDL01000012.1"/>
</dbReference>
<dbReference type="OrthoDB" id="9802248at2"/>
<reference evidence="2 3" key="1">
    <citation type="submission" date="2017-07" db="EMBL/GenBank/DDBJ databases">
        <title>Leptospira spp. isolated from tropical soils.</title>
        <authorList>
            <person name="Thibeaux R."/>
            <person name="Iraola G."/>
            <person name="Ferres I."/>
            <person name="Bierque E."/>
            <person name="Girault D."/>
            <person name="Soupe-Gilbert M.-E."/>
            <person name="Picardeau M."/>
            <person name="Goarant C."/>
        </authorList>
    </citation>
    <scope>NUCLEOTIDE SEQUENCE [LARGE SCALE GENOMIC DNA]</scope>
    <source>
        <strain evidence="2 3">MCA1-C-A1</strain>
    </source>
</reference>
<evidence type="ECO:0000313" key="2">
    <source>
        <dbReference type="EMBL" id="PJZ24050.1"/>
    </source>
</evidence>
<dbReference type="SMART" id="SM00849">
    <property type="entry name" value="Lactamase_B"/>
    <property type="match status" value="1"/>
</dbReference>
<dbReference type="EMBL" id="NPDN01000011">
    <property type="protein sequence ID" value="PJZ24050.1"/>
    <property type="molecule type" value="Genomic_DNA"/>
</dbReference>
<dbReference type="Gene3D" id="3.30.70.20">
    <property type="match status" value="1"/>
</dbReference>
<protein>
    <submittedName>
        <fullName evidence="2">MBL fold metallo-hydrolase</fullName>
    </submittedName>
</protein>
<dbReference type="InterPro" id="IPR036866">
    <property type="entry name" value="RibonucZ/Hydroxyglut_hydro"/>
</dbReference>
<name>A0A2M9X8M6_9LEPT</name>
<dbReference type="PANTHER" id="PTHR42773">
    <property type="entry name" value="METALLO-BETA-LACTAMASE-RELATED"/>
    <property type="match status" value="1"/>
</dbReference>
<organism evidence="2 3">
    <name type="scientific">Leptospira hartskeerlii</name>
    <dbReference type="NCBI Taxonomy" id="2023177"/>
    <lineage>
        <taxon>Bacteria</taxon>
        <taxon>Pseudomonadati</taxon>
        <taxon>Spirochaetota</taxon>
        <taxon>Spirochaetia</taxon>
        <taxon>Leptospirales</taxon>
        <taxon>Leptospiraceae</taxon>
        <taxon>Leptospira</taxon>
    </lineage>
</organism>
<dbReference type="Pfam" id="PF13370">
    <property type="entry name" value="Fer4_13"/>
    <property type="match status" value="1"/>
</dbReference>
<feature type="domain" description="Metallo-beta-lactamase" evidence="1">
    <location>
        <begin position="105"/>
        <end position="263"/>
    </location>
</feature>
<keyword evidence="3" id="KW-1185">Reference proteome</keyword>
<dbReference type="CDD" id="cd07727">
    <property type="entry name" value="YmaE-like_MBL-fold"/>
    <property type="match status" value="1"/>
</dbReference>
<accession>A0A2M9X8M6</accession>
<gene>
    <name evidence="2" type="ORF">CH357_18150</name>
</gene>
<dbReference type="GO" id="GO:0016787">
    <property type="term" value="F:hydrolase activity"/>
    <property type="evidence" value="ECO:0007669"/>
    <property type="project" value="UniProtKB-KW"/>
</dbReference>
<comment type="caution">
    <text evidence="2">The sequence shown here is derived from an EMBL/GenBank/DDBJ whole genome shotgun (WGS) entry which is preliminary data.</text>
</comment>
<evidence type="ECO:0000313" key="3">
    <source>
        <dbReference type="Proteomes" id="UP000232196"/>
    </source>
</evidence>
<proteinExistence type="predicted"/>
<sequence length="288" mass="32759">MATLAKRKAQNSPGQIYVDSSCIDCETCRILAGDVFGEDQTGSFVKKQPESESEKFKALQALVACPTASIGTEDRIDLTDAKASFPRQIQDEVYHCGFHSKDSFGAFSYFIVREEGNILVDSPRYIPSLSEKIKNLGGIKYHFLTHRDDIADHEKFHNDFGTQRIIHEGDLSAVPNAEIVVKGREPFSLGEDLLVIPGAGHTRGHSTLLYKRKFLFSGDHLAFDPKRERLIAFRGACWYSWEEQTKSMQDLENYDFEWLLPGHGHPAHTDRKRMSEMLRSCVLWMQKR</sequence>
<dbReference type="SUPFAM" id="SSF56281">
    <property type="entry name" value="Metallo-hydrolase/oxidoreductase"/>
    <property type="match status" value="1"/>
</dbReference>
<dbReference type="AlphaFoldDB" id="A0A2M9X8M6"/>
<dbReference type="Proteomes" id="UP000232196">
    <property type="component" value="Unassembled WGS sequence"/>
</dbReference>
<evidence type="ECO:0000259" key="1">
    <source>
        <dbReference type="SMART" id="SM00849"/>
    </source>
</evidence>
<dbReference type="PANTHER" id="PTHR42773:SF1">
    <property type="entry name" value="METALLO-BETA-LACTAMASE FAMILY PROTEIN"/>
    <property type="match status" value="1"/>
</dbReference>